<protein>
    <submittedName>
        <fullName evidence="2">Uncharacterized protein</fullName>
    </submittedName>
</protein>
<keyword evidence="1" id="KW-1133">Transmembrane helix</keyword>
<proteinExistence type="predicted"/>
<dbReference type="Proteomes" id="UP001228905">
    <property type="component" value="Unassembled WGS sequence"/>
</dbReference>
<dbReference type="RefSeq" id="WP_307344548.1">
    <property type="nucleotide sequence ID" value="NZ_JAUSVS010000001.1"/>
</dbReference>
<keyword evidence="1" id="KW-0472">Membrane</keyword>
<organism evidence="2 3">
    <name type="scientific">Caulobacter ginsengisoli</name>
    <dbReference type="NCBI Taxonomy" id="400775"/>
    <lineage>
        <taxon>Bacteria</taxon>
        <taxon>Pseudomonadati</taxon>
        <taxon>Pseudomonadota</taxon>
        <taxon>Alphaproteobacteria</taxon>
        <taxon>Caulobacterales</taxon>
        <taxon>Caulobacteraceae</taxon>
        <taxon>Caulobacter</taxon>
    </lineage>
</organism>
<dbReference type="EMBL" id="JAUSVS010000001">
    <property type="protein sequence ID" value="MDQ0462329.1"/>
    <property type="molecule type" value="Genomic_DNA"/>
</dbReference>
<keyword evidence="1" id="KW-0812">Transmembrane</keyword>
<evidence type="ECO:0000313" key="2">
    <source>
        <dbReference type="EMBL" id="MDQ0462329.1"/>
    </source>
</evidence>
<feature type="transmembrane region" description="Helical" evidence="1">
    <location>
        <begin position="32"/>
        <end position="54"/>
    </location>
</feature>
<comment type="caution">
    <text evidence="2">The sequence shown here is derived from an EMBL/GenBank/DDBJ whole genome shotgun (WGS) entry which is preliminary data.</text>
</comment>
<reference evidence="2 3" key="1">
    <citation type="submission" date="2023-07" db="EMBL/GenBank/DDBJ databases">
        <title>Genomic Encyclopedia of Type Strains, Phase IV (KMG-IV): sequencing the most valuable type-strain genomes for metagenomic binning, comparative biology and taxonomic classification.</title>
        <authorList>
            <person name="Goeker M."/>
        </authorList>
    </citation>
    <scope>NUCLEOTIDE SEQUENCE [LARGE SCALE GENOMIC DNA]</scope>
    <source>
        <strain evidence="2 3">DSM 18695</strain>
    </source>
</reference>
<feature type="transmembrane region" description="Helical" evidence="1">
    <location>
        <begin position="66"/>
        <end position="93"/>
    </location>
</feature>
<evidence type="ECO:0000313" key="3">
    <source>
        <dbReference type="Proteomes" id="UP001228905"/>
    </source>
</evidence>
<evidence type="ECO:0000256" key="1">
    <source>
        <dbReference type="SAM" id="Phobius"/>
    </source>
</evidence>
<keyword evidence="3" id="KW-1185">Reference proteome</keyword>
<name>A0ABU0IMU7_9CAUL</name>
<sequence>MNLQDYWMTAVGKRGDPVPVPVDVRNPIDVRAVLRIGLFSGGAFAGLGVLRIMLSPQTSQGGLGQHWPALLLLAIICGLVVCAIILLTPLALWPLERRRLGEGLEATADAWSLSELDRHIQDIRSLHAKAHGPEKALHGRHLAWLEARRETRVDLS</sequence>
<gene>
    <name evidence="2" type="ORF">QO010_000077</name>
</gene>
<accession>A0ABU0IMU7</accession>